<evidence type="ECO:0000259" key="4">
    <source>
        <dbReference type="SMART" id="SM00134"/>
    </source>
</evidence>
<keyword evidence="2" id="KW-0964">Secreted</keyword>
<protein>
    <recommendedName>
        <fullName evidence="4">UPAR/Ly6 domain-containing protein</fullName>
    </recommendedName>
</protein>
<comment type="caution">
    <text evidence="5">The sequence shown here is derived from an EMBL/GenBank/DDBJ whole genome shotgun (WGS) entry which is preliminary data.</text>
</comment>
<keyword evidence="6" id="KW-1185">Reference proteome</keyword>
<dbReference type="OrthoDB" id="5945173at2759"/>
<dbReference type="Pfam" id="PF00021">
    <property type="entry name" value="UPAR_LY6"/>
    <property type="match status" value="3"/>
</dbReference>
<name>A0A8J6EJ08_ELECQ</name>
<dbReference type="SMART" id="SM00134">
    <property type="entry name" value="LU"/>
    <property type="match status" value="3"/>
</dbReference>
<dbReference type="PANTHER" id="PTHR20914:SF40">
    <property type="entry name" value="UROKINASE PLASMINOGEN ACTIVATOR SURFACE RECEPTOR-LIKE"/>
    <property type="match status" value="1"/>
</dbReference>
<dbReference type="SUPFAM" id="SSF57302">
    <property type="entry name" value="Snake toxin-like"/>
    <property type="match status" value="3"/>
</dbReference>
<dbReference type="AlphaFoldDB" id="A0A8J6EJ08"/>
<proteinExistence type="predicted"/>
<evidence type="ECO:0000313" key="5">
    <source>
        <dbReference type="EMBL" id="KAG9470237.1"/>
    </source>
</evidence>
<dbReference type="InterPro" id="IPR050918">
    <property type="entry name" value="CNF-like_PLA2_Inhibitor"/>
</dbReference>
<dbReference type="Proteomes" id="UP000770717">
    <property type="component" value="Unassembled WGS sequence"/>
</dbReference>
<evidence type="ECO:0000256" key="1">
    <source>
        <dbReference type="ARBA" id="ARBA00004613"/>
    </source>
</evidence>
<feature type="signal peptide" evidence="3">
    <location>
        <begin position="1"/>
        <end position="21"/>
    </location>
</feature>
<dbReference type="InterPro" id="IPR045860">
    <property type="entry name" value="Snake_toxin-like_sf"/>
</dbReference>
<sequence length="323" mass="34558">MEMTKWLSLLLLGVFLPPGLSLKCNFCTGLPYNCQESTQLCTLDQTSCMSQSFTVVEAGNVTEWTYKGCSQGLVCNETVYVDLGFKKTFISSQCCITDFCNTGTYYAWVPVAGLNCLACEGNSASCAGSNLTPLRCAGVQDRCMTVKTLYVNVSHSDVVYKGCGTGNLCGRRLEYNSGGTRVYTEVSCCGSNNCNQGIKSVSVDEKPNGIQCYSCNETGKGECRTPITTTVSCTGNMTTCLDVVGFPRGNTLMRGCCSTDVCLGLSASMFLQASQKLYCCQGNLCNTGEIALYFNSAANTAPSSVFLMGGALLVLMGELWTLL</sequence>
<comment type="subcellular location">
    <subcellularLocation>
        <location evidence="1">Secreted</location>
    </subcellularLocation>
</comment>
<dbReference type="PANTHER" id="PTHR20914">
    <property type="entry name" value="LY6/PLAUR DOMAIN-CONTAINING PROTEIN 8"/>
    <property type="match status" value="1"/>
</dbReference>
<keyword evidence="3" id="KW-0732">Signal</keyword>
<dbReference type="EMBL" id="WNTK01000331">
    <property type="protein sequence ID" value="KAG9470237.1"/>
    <property type="molecule type" value="Genomic_DNA"/>
</dbReference>
<evidence type="ECO:0000256" key="3">
    <source>
        <dbReference type="SAM" id="SignalP"/>
    </source>
</evidence>
<feature type="chain" id="PRO_5035151175" description="UPAR/Ly6 domain-containing protein" evidence="3">
    <location>
        <begin position="22"/>
        <end position="323"/>
    </location>
</feature>
<accession>A0A8J6EJ08</accession>
<dbReference type="InterPro" id="IPR016054">
    <property type="entry name" value="LY6_UPA_recep-like"/>
</dbReference>
<feature type="domain" description="UPAR/Ly6" evidence="4">
    <location>
        <begin position="22"/>
        <end position="110"/>
    </location>
</feature>
<evidence type="ECO:0000256" key="2">
    <source>
        <dbReference type="ARBA" id="ARBA00022525"/>
    </source>
</evidence>
<reference evidence="5" key="1">
    <citation type="thesis" date="2020" institute="ProQuest LLC" country="789 East Eisenhower Parkway, Ann Arbor, MI, USA">
        <title>Comparative Genomics and Chromosome Evolution.</title>
        <authorList>
            <person name="Mudd A.B."/>
        </authorList>
    </citation>
    <scope>NUCLEOTIDE SEQUENCE</scope>
    <source>
        <strain evidence="5">HN-11 Male</strain>
        <tissue evidence="5">Kidney and liver</tissue>
    </source>
</reference>
<dbReference type="GO" id="GO:0005576">
    <property type="term" value="C:extracellular region"/>
    <property type="evidence" value="ECO:0007669"/>
    <property type="project" value="UniProtKB-SubCell"/>
</dbReference>
<dbReference type="Gene3D" id="2.10.60.10">
    <property type="entry name" value="CD59"/>
    <property type="match status" value="3"/>
</dbReference>
<organism evidence="5 6">
    <name type="scientific">Eleutherodactylus coqui</name>
    <name type="common">Puerto Rican coqui</name>
    <dbReference type="NCBI Taxonomy" id="57060"/>
    <lineage>
        <taxon>Eukaryota</taxon>
        <taxon>Metazoa</taxon>
        <taxon>Chordata</taxon>
        <taxon>Craniata</taxon>
        <taxon>Vertebrata</taxon>
        <taxon>Euteleostomi</taxon>
        <taxon>Amphibia</taxon>
        <taxon>Batrachia</taxon>
        <taxon>Anura</taxon>
        <taxon>Neobatrachia</taxon>
        <taxon>Hyloidea</taxon>
        <taxon>Eleutherodactylidae</taxon>
        <taxon>Eleutherodactylinae</taxon>
        <taxon>Eleutherodactylus</taxon>
        <taxon>Eleutherodactylus</taxon>
    </lineage>
</organism>
<feature type="domain" description="UPAR/Ly6" evidence="4">
    <location>
        <begin position="210"/>
        <end position="295"/>
    </location>
</feature>
<evidence type="ECO:0000313" key="6">
    <source>
        <dbReference type="Proteomes" id="UP000770717"/>
    </source>
</evidence>
<gene>
    <name evidence="5" type="ORF">GDO78_018527</name>
</gene>
<feature type="domain" description="UPAR/Ly6" evidence="4">
    <location>
        <begin position="114"/>
        <end position="202"/>
    </location>
</feature>